<feature type="domain" description="Mandelate racemase/muconate lactonizing enzyme C-terminal" evidence="5">
    <location>
        <begin position="145"/>
        <end position="245"/>
    </location>
</feature>
<keyword evidence="7" id="KW-1185">Reference proteome</keyword>
<keyword evidence="2" id="KW-0479">Metal-binding</keyword>
<comment type="caution">
    <text evidence="6">The sequence shown here is derived from an EMBL/GenBank/DDBJ whole genome shotgun (WGS) entry which is preliminary data.</text>
</comment>
<dbReference type="Proteomes" id="UP001564626">
    <property type="component" value="Unassembled WGS sequence"/>
</dbReference>
<feature type="region of interest" description="Disordered" evidence="4">
    <location>
        <begin position="344"/>
        <end position="368"/>
    </location>
</feature>
<evidence type="ECO:0000313" key="7">
    <source>
        <dbReference type="Proteomes" id="UP001564626"/>
    </source>
</evidence>
<dbReference type="PANTHER" id="PTHR13794">
    <property type="entry name" value="ENOLASE SUPERFAMILY, MANDELATE RACEMASE"/>
    <property type="match status" value="1"/>
</dbReference>
<dbReference type="InterPro" id="IPR029017">
    <property type="entry name" value="Enolase-like_N"/>
</dbReference>
<gene>
    <name evidence="6" type="ORF">AB8O55_20790</name>
</gene>
<comment type="cofactor">
    <cofactor evidence="1">
        <name>Mg(2+)</name>
        <dbReference type="ChEBI" id="CHEBI:18420"/>
    </cofactor>
</comment>
<sequence>MSAARHPVRDVGARAYRIPTDAPEADGTLAWSATTAVVVTVHAADVVGVGWTYGHQACVELVRGELREAVLDREVTDVPAAWQAMRAVERNNGRPGLVSCALSAVETALWDAAARVCGLALSTLLGRAHETVPVYGSGGFTSYDDERLRAQLAWWADRLGTPAVKLKIGEARGTRVDRDLRRVRVAREAAGPAAVFTDANGAYSAGQAVRVGRELDALGVTWYEEPVSSDDRAGLRRVRDATAADVAAGEYGYDLPYFATMLADDAVDCLQVDVTRCGGFGEWLRTAALAAARNLDVSGHCAQNLAAHVAAATPNVRHLEWFHDHERIESALFDGALEPEDGVVRPDVSAPGHGMTLKEPDDERYRVR</sequence>
<dbReference type="InterPro" id="IPR018110">
    <property type="entry name" value="Mandel_Rmase/mucon_lact_enz_CS"/>
</dbReference>
<accession>A0ABV4CL78</accession>
<dbReference type="InterPro" id="IPR013342">
    <property type="entry name" value="Mandelate_racemase_C"/>
</dbReference>
<dbReference type="SMART" id="SM00922">
    <property type="entry name" value="MR_MLE"/>
    <property type="match status" value="1"/>
</dbReference>
<evidence type="ECO:0000256" key="2">
    <source>
        <dbReference type="ARBA" id="ARBA00022723"/>
    </source>
</evidence>
<evidence type="ECO:0000256" key="4">
    <source>
        <dbReference type="SAM" id="MobiDB-lite"/>
    </source>
</evidence>
<evidence type="ECO:0000259" key="5">
    <source>
        <dbReference type="SMART" id="SM00922"/>
    </source>
</evidence>
<dbReference type="EMBL" id="JBGEHV010000043">
    <property type="protein sequence ID" value="MEY8041854.1"/>
    <property type="molecule type" value="Genomic_DNA"/>
</dbReference>
<dbReference type="SFLD" id="SFLDG00179">
    <property type="entry name" value="mandelate_racemase"/>
    <property type="match status" value="1"/>
</dbReference>
<reference evidence="6 7" key="1">
    <citation type="submission" date="2024-08" db="EMBL/GenBank/DDBJ databases">
        <title>Genome mining of Saccharopolyspora cebuensis PGLac3 from Nigerian medicinal plant.</title>
        <authorList>
            <person name="Ezeobiora C.E."/>
            <person name="Igbokwe N.H."/>
            <person name="Amin D.H."/>
            <person name="Mendie U.E."/>
        </authorList>
    </citation>
    <scope>NUCLEOTIDE SEQUENCE [LARGE SCALE GENOMIC DNA]</scope>
    <source>
        <strain evidence="6 7">PGLac3</strain>
    </source>
</reference>
<dbReference type="PROSITE" id="PS00908">
    <property type="entry name" value="MR_MLE_1"/>
    <property type="match status" value="1"/>
</dbReference>
<proteinExistence type="predicted"/>
<dbReference type="SFLD" id="SFLDS00001">
    <property type="entry name" value="Enolase"/>
    <property type="match status" value="1"/>
</dbReference>
<dbReference type="PANTHER" id="PTHR13794:SF58">
    <property type="entry name" value="MITOCHONDRIAL ENOLASE SUPERFAMILY MEMBER 1"/>
    <property type="match status" value="1"/>
</dbReference>
<dbReference type="InterPro" id="IPR013341">
    <property type="entry name" value="Mandelate_racemase_N_dom"/>
</dbReference>
<organism evidence="6 7">
    <name type="scientific">Saccharopolyspora cebuensis</name>
    <dbReference type="NCBI Taxonomy" id="418759"/>
    <lineage>
        <taxon>Bacteria</taxon>
        <taxon>Bacillati</taxon>
        <taxon>Actinomycetota</taxon>
        <taxon>Actinomycetes</taxon>
        <taxon>Pseudonocardiales</taxon>
        <taxon>Pseudonocardiaceae</taxon>
        <taxon>Saccharopolyspora</taxon>
    </lineage>
</organism>
<dbReference type="Pfam" id="PF13378">
    <property type="entry name" value="MR_MLE_C"/>
    <property type="match status" value="1"/>
</dbReference>
<dbReference type="SUPFAM" id="SSF51604">
    <property type="entry name" value="Enolase C-terminal domain-like"/>
    <property type="match status" value="1"/>
</dbReference>
<dbReference type="Pfam" id="PF02746">
    <property type="entry name" value="MR_MLE_N"/>
    <property type="match status" value="1"/>
</dbReference>
<dbReference type="Gene3D" id="3.30.390.10">
    <property type="entry name" value="Enolase-like, N-terminal domain"/>
    <property type="match status" value="1"/>
</dbReference>
<feature type="compositionally biased region" description="Basic and acidic residues" evidence="4">
    <location>
        <begin position="356"/>
        <end position="368"/>
    </location>
</feature>
<dbReference type="Gene3D" id="3.20.20.120">
    <property type="entry name" value="Enolase-like C-terminal domain"/>
    <property type="match status" value="1"/>
</dbReference>
<dbReference type="InterPro" id="IPR046945">
    <property type="entry name" value="RHMD-like"/>
</dbReference>
<dbReference type="InterPro" id="IPR029065">
    <property type="entry name" value="Enolase_C-like"/>
</dbReference>
<evidence type="ECO:0000256" key="3">
    <source>
        <dbReference type="ARBA" id="ARBA00022842"/>
    </source>
</evidence>
<evidence type="ECO:0000256" key="1">
    <source>
        <dbReference type="ARBA" id="ARBA00001946"/>
    </source>
</evidence>
<evidence type="ECO:0000313" key="6">
    <source>
        <dbReference type="EMBL" id="MEY8041854.1"/>
    </source>
</evidence>
<name>A0ABV4CL78_9PSEU</name>
<dbReference type="RefSeq" id="WP_345361454.1">
    <property type="nucleotide sequence ID" value="NZ_BAABII010000005.1"/>
</dbReference>
<dbReference type="SUPFAM" id="SSF54826">
    <property type="entry name" value="Enolase N-terminal domain-like"/>
    <property type="match status" value="1"/>
</dbReference>
<keyword evidence="3" id="KW-0460">Magnesium</keyword>
<protein>
    <submittedName>
        <fullName evidence="6">Enolase C-terminal domain-like protein</fullName>
    </submittedName>
</protein>
<dbReference type="InterPro" id="IPR036849">
    <property type="entry name" value="Enolase-like_C_sf"/>
</dbReference>